<name>A0A445HCR4_GLYSO</name>
<accession>A0A445HCR4</accession>
<comment type="caution">
    <text evidence="1">The sequence shown here is derived from an EMBL/GenBank/DDBJ whole genome shotgun (WGS) entry which is preliminary data.</text>
</comment>
<evidence type="ECO:0000313" key="2">
    <source>
        <dbReference type="Proteomes" id="UP000289340"/>
    </source>
</evidence>
<dbReference type="AlphaFoldDB" id="A0A445HCR4"/>
<keyword evidence="2" id="KW-1185">Reference proteome</keyword>
<dbReference type="Proteomes" id="UP000289340">
    <property type="component" value="Chromosome 13"/>
</dbReference>
<sequence length="69" mass="7770">MAISRYMLIPMKVIAPSITCWAVKAQVNKIWKTIDNVNGSAIGRFEMVLFDNQFGPKSLDSWIIRLGGK</sequence>
<dbReference type="EMBL" id="QZWG01000013">
    <property type="protein sequence ID" value="RZB71389.1"/>
    <property type="molecule type" value="Genomic_DNA"/>
</dbReference>
<proteinExistence type="predicted"/>
<evidence type="ECO:0000313" key="1">
    <source>
        <dbReference type="EMBL" id="RZB71389.1"/>
    </source>
</evidence>
<protein>
    <submittedName>
        <fullName evidence="1">Uncharacterized protein</fullName>
    </submittedName>
</protein>
<gene>
    <name evidence="1" type="ORF">D0Y65_036046</name>
</gene>
<reference evidence="1 2" key="1">
    <citation type="submission" date="2018-09" db="EMBL/GenBank/DDBJ databases">
        <title>A high-quality reference genome of wild soybean provides a powerful tool to mine soybean genomes.</title>
        <authorList>
            <person name="Xie M."/>
            <person name="Chung C.Y.L."/>
            <person name="Li M.-W."/>
            <person name="Wong F.-L."/>
            <person name="Chan T.-F."/>
            <person name="Lam H.-M."/>
        </authorList>
    </citation>
    <scope>NUCLEOTIDE SEQUENCE [LARGE SCALE GENOMIC DNA]</scope>
    <source>
        <strain evidence="2">cv. W05</strain>
        <tissue evidence="1">Hypocotyl of etiolated seedlings</tissue>
    </source>
</reference>
<organism evidence="1 2">
    <name type="scientific">Glycine soja</name>
    <name type="common">Wild soybean</name>
    <dbReference type="NCBI Taxonomy" id="3848"/>
    <lineage>
        <taxon>Eukaryota</taxon>
        <taxon>Viridiplantae</taxon>
        <taxon>Streptophyta</taxon>
        <taxon>Embryophyta</taxon>
        <taxon>Tracheophyta</taxon>
        <taxon>Spermatophyta</taxon>
        <taxon>Magnoliopsida</taxon>
        <taxon>eudicotyledons</taxon>
        <taxon>Gunneridae</taxon>
        <taxon>Pentapetalae</taxon>
        <taxon>rosids</taxon>
        <taxon>fabids</taxon>
        <taxon>Fabales</taxon>
        <taxon>Fabaceae</taxon>
        <taxon>Papilionoideae</taxon>
        <taxon>50 kb inversion clade</taxon>
        <taxon>NPAAA clade</taxon>
        <taxon>indigoferoid/millettioid clade</taxon>
        <taxon>Phaseoleae</taxon>
        <taxon>Glycine</taxon>
        <taxon>Glycine subgen. Soja</taxon>
    </lineage>
</organism>